<dbReference type="PANTHER" id="PTHR42686:SF1">
    <property type="entry name" value="GH17980P-RELATED"/>
    <property type="match status" value="1"/>
</dbReference>
<comment type="caution">
    <text evidence="2">The sequence shown here is derived from an EMBL/GenBank/DDBJ whole genome shotgun (WGS) entry which is preliminary data.</text>
</comment>
<dbReference type="InterPro" id="IPR023210">
    <property type="entry name" value="NADP_OxRdtase_dom"/>
</dbReference>
<proteinExistence type="predicted"/>
<organism evidence="2">
    <name type="scientific">freshwater metagenome</name>
    <dbReference type="NCBI Taxonomy" id="449393"/>
    <lineage>
        <taxon>unclassified sequences</taxon>
        <taxon>metagenomes</taxon>
        <taxon>ecological metagenomes</taxon>
    </lineage>
</organism>
<sequence>MKHDDKVALRTGLHISRLSLGTAAFGGLYTSVSDQDCTDTLITALDGGINFVDTAPHYGKGTAERRIGRALADRARSSFILSTKVGRVLVPSTTDLDEYFIDADNTVERKFDFSAKGVRQSLEESLTRLGMDSVEILFVHDPDAHEEQAILQAFPELERMRSEGIIKAIGIGMNQCEVPTRVMKATDLDMVLIAGRYSLLDQSALKELLPTALDRHVDVIAAGVFNSGILANPVKGATFDYMPASDQLIAKAVKIREVLEGHQVSLTSAALQFPLRHPAVKSVLVGCRTPAEVSVNIKEFNHAIENKVWDDLVSVL</sequence>
<name>A0A094Q8U3_9ZZZZ</name>
<dbReference type="PANTHER" id="PTHR42686">
    <property type="entry name" value="GH17980P-RELATED"/>
    <property type="match status" value="1"/>
</dbReference>
<dbReference type="AlphaFoldDB" id="A0A094Q8U3"/>
<evidence type="ECO:0000259" key="1">
    <source>
        <dbReference type="Pfam" id="PF00248"/>
    </source>
</evidence>
<dbReference type="InterPro" id="IPR020471">
    <property type="entry name" value="AKR"/>
</dbReference>
<dbReference type="Pfam" id="PF00248">
    <property type="entry name" value="Aldo_ket_red"/>
    <property type="match status" value="1"/>
</dbReference>
<dbReference type="CDD" id="cd19152">
    <property type="entry name" value="AKR_AKR15A"/>
    <property type="match status" value="1"/>
</dbReference>
<dbReference type="SUPFAM" id="SSF51430">
    <property type="entry name" value="NAD(P)-linked oxidoreductase"/>
    <property type="match status" value="1"/>
</dbReference>
<dbReference type="EMBL" id="JNSK01000008">
    <property type="protein sequence ID" value="KGA19812.1"/>
    <property type="molecule type" value="Genomic_DNA"/>
</dbReference>
<feature type="domain" description="NADP-dependent oxidoreductase" evidence="1">
    <location>
        <begin position="17"/>
        <end position="314"/>
    </location>
</feature>
<dbReference type="Gene3D" id="3.20.20.100">
    <property type="entry name" value="NADP-dependent oxidoreductase domain"/>
    <property type="match status" value="1"/>
</dbReference>
<accession>A0A094Q8U3</accession>
<dbReference type="InterPro" id="IPR036812">
    <property type="entry name" value="NAD(P)_OxRdtase_dom_sf"/>
</dbReference>
<reference evidence="2" key="1">
    <citation type="submission" date="2014-05" db="EMBL/GenBank/DDBJ databases">
        <title>Key roles for freshwater Actinobacteria revealed by deep metagenomic sequencing.</title>
        <authorList>
            <person name="Ghai R."/>
            <person name="Mizuno C.M."/>
            <person name="Picazo A."/>
            <person name="Camacho A."/>
            <person name="Rodriguez-Valera F."/>
        </authorList>
    </citation>
    <scope>NUCLEOTIDE SEQUENCE</scope>
</reference>
<dbReference type="GO" id="GO:0005829">
    <property type="term" value="C:cytosol"/>
    <property type="evidence" value="ECO:0007669"/>
    <property type="project" value="TreeGrafter"/>
</dbReference>
<evidence type="ECO:0000313" key="2">
    <source>
        <dbReference type="EMBL" id="KGA19812.1"/>
    </source>
</evidence>
<dbReference type="GO" id="GO:0016491">
    <property type="term" value="F:oxidoreductase activity"/>
    <property type="evidence" value="ECO:0007669"/>
    <property type="project" value="InterPro"/>
</dbReference>
<gene>
    <name evidence="2" type="ORF">GM50_3970</name>
</gene>
<protein>
    <recommendedName>
        <fullName evidence="1">NADP-dependent oxidoreductase domain-containing protein</fullName>
    </recommendedName>
</protein>